<feature type="signal peptide" evidence="1">
    <location>
        <begin position="1"/>
        <end position="20"/>
    </location>
</feature>
<dbReference type="RefSeq" id="WP_169021611.1">
    <property type="nucleotide sequence ID" value="NZ_JABBMT010000053.1"/>
</dbReference>
<dbReference type="Proteomes" id="UP000570493">
    <property type="component" value="Unassembled WGS sequence"/>
</dbReference>
<dbReference type="InterPro" id="IPR025091">
    <property type="entry name" value="DUF4019"/>
</dbReference>
<dbReference type="Pfam" id="PF13211">
    <property type="entry name" value="DUF4019"/>
    <property type="match status" value="1"/>
</dbReference>
<reference evidence="2" key="1">
    <citation type="submission" date="2020-04" db="EMBL/GenBank/DDBJ databases">
        <title>Genome Sequencing for Pseudoaltermonas arctica.</title>
        <authorList>
            <person name="Elkins N.S."/>
        </authorList>
    </citation>
    <scope>NUCLEOTIDE SEQUENCE [LARGE SCALE GENOMIC DNA]</scope>
    <source>
        <strain evidence="2">NEC-BIFX-2020_0012</strain>
    </source>
</reference>
<evidence type="ECO:0000256" key="1">
    <source>
        <dbReference type="SAM" id="SignalP"/>
    </source>
</evidence>
<keyword evidence="1" id="KW-0732">Signal</keyword>
<comment type="caution">
    <text evidence="2">The sequence shown here is derived from an EMBL/GenBank/DDBJ whole genome shotgun (WGS) entry which is preliminary data.</text>
</comment>
<evidence type="ECO:0000313" key="3">
    <source>
        <dbReference type="Proteomes" id="UP000570493"/>
    </source>
</evidence>
<organism evidence="2 3">
    <name type="scientific">Pseudoalteromonas arctica</name>
    <dbReference type="NCBI Taxonomy" id="394751"/>
    <lineage>
        <taxon>Bacteria</taxon>
        <taxon>Pseudomonadati</taxon>
        <taxon>Pseudomonadota</taxon>
        <taxon>Gammaproteobacteria</taxon>
        <taxon>Alteromonadales</taxon>
        <taxon>Pseudoalteromonadaceae</taxon>
        <taxon>Pseudoalteromonas</taxon>
    </lineage>
</organism>
<accession>A0A7Y0DW64</accession>
<gene>
    <name evidence="2" type="ORF">HHO47_18390</name>
</gene>
<keyword evidence="3" id="KW-1185">Reference proteome</keyword>
<proteinExistence type="predicted"/>
<dbReference type="AlphaFoldDB" id="A0A7Y0DW64"/>
<name>A0A7Y0DW64_9GAMM</name>
<dbReference type="EMBL" id="JABBMT010000053">
    <property type="protein sequence ID" value="NMM42716.1"/>
    <property type="molecule type" value="Genomic_DNA"/>
</dbReference>
<feature type="chain" id="PRO_5031162720" evidence="1">
    <location>
        <begin position="21"/>
        <end position="131"/>
    </location>
</feature>
<evidence type="ECO:0000313" key="2">
    <source>
        <dbReference type="EMBL" id="NMM42716.1"/>
    </source>
</evidence>
<protein>
    <submittedName>
        <fullName evidence="2">DUF4019 domain-containing protein</fullName>
    </submittedName>
</protein>
<sequence>MKKHCILFFFMAFATFNLQANEEQTAATQWLAVVDNGNYALSWQQSDAFFKENVSQDLWVSKLGEVRTPLGDVKSREQVNRKTFDSLPQLPKGEYVLLQFNTDFANRPESTETVTLKKSHQQWLVIGYFIQ</sequence>